<dbReference type="Proteomes" id="UP000198705">
    <property type="component" value="Unassembled WGS sequence"/>
</dbReference>
<organism evidence="1 2">
    <name type="scientific">Bizionia echini</name>
    <dbReference type="NCBI Taxonomy" id="649333"/>
    <lineage>
        <taxon>Bacteria</taxon>
        <taxon>Pseudomonadati</taxon>
        <taxon>Bacteroidota</taxon>
        <taxon>Flavobacteriia</taxon>
        <taxon>Flavobacteriales</taxon>
        <taxon>Flavobacteriaceae</taxon>
        <taxon>Bizionia</taxon>
    </lineage>
</organism>
<evidence type="ECO:0000313" key="1">
    <source>
        <dbReference type="EMBL" id="SFN91789.1"/>
    </source>
</evidence>
<keyword evidence="2" id="KW-1185">Reference proteome</keyword>
<dbReference type="Pfam" id="PF07610">
    <property type="entry name" value="DUF1573"/>
    <property type="match status" value="1"/>
</dbReference>
<sequence length="159" mass="17336">MFYAEKVSKFTTELNIYIMKNLITILFVGLISFAANAQEKVAKIEFKETTIDYGVIEKGADGVRVFEFTNTGDAPLIITDVKSSCGCTVPKKPEGPIAPGKTGEISVKYDTNRVNPIRKTITVLSNAETPTVALKIKGEVIDPSKTSVLEKKSTSVMNQ</sequence>
<dbReference type="InterPro" id="IPR011467">
    <property type="entry name" value="DUF1573"/>
</dbReference>
<dbReference type="AlphaFoldDB" id="A0A1I5CXV7"/>
<evidence type="ECO:0000313" key="2">
    <source>
        <dbReference type="Proteomes" id="UP000198705"/>
    </source>
</evidence>
<dbReference type="PANTHER" id="PTHR37833">
    <property type="entry name" value="LIPOPROTEIN-RELATED"/>
    <property type="match status" value="1"/>
</dbReference>
<dbReference type="InterPro" id="IPR013783">
    <property type="entry name" value="Ig-like_fold"/>
</dbReference>
<dbReference type="STRING" id="649333.SAMN04487989_10678"/>
<name>A0A1I5CXV7_9FLAO</name>
<protein>
    <recommendedName>
        <fullName evidence="3">DUF1573 domain-containing protein</fullName>
    </recommendedName>
</protein>
<accession>A0A1I5CXV7</accession>
<gene>
    <name evidence="1" type="ORF">SAMN04487989_10678</name>
</gene>
<dbReference type="Gene3D" id="2.60.40.10">
    <property type="entry name" value="Immunoglobulins"/>
    <property type="match status" value="1"/>
</dbReference>
<reference evidence="2" key="1">
    <citation type="submission" date="2016-10" db="EMBL/GenBank/DDBJ databases">
        <authorList>
            <person name="Varghese N."/>
            <person name="Submissions S."/>
        </authorList>
    </citation>
    <scope>NUCLEOTIDE SEQUENCE [LARGE SCALE GENOMIC DNA]</scope>
    <source>
        <strain evidence="2">DSM 23925</strain>
    </source>
</reference>
<dbReference type="EMBL" id="FOVN01000006">
    <property type="protein sequence ID" value="SFN91789.1"/>
    <property type="molecule type" value="Genomic_DNA"/>
</dbReference>
<evidence type="ECO:0008006" key="3">
    <source>
        <dbReference type="Google" id="ProtNLM"/>
    </source>
</evidence>
<dbReference type="PANTHER" id="PTHR37833:SF1">
    <property type="entry name" value="SIGNAL PEPTIDE PROTEIN"/>
    <property type="match status" value="1"/>
</dbReference>
<proteinExistence type="predicted"/>